<evidence type="ECO:0000313" key="1">
    <source>
        <dbReference type="EMBL" id="VXB51314.1"/>
    </source>
</evidence>
<evidence type="ECO:0000313" key="2">
    <source>
        <dbReference type="Proteomes" id="UP000430202"/>
    </source>
</evidence>
<sequence length="22" mass="2685">MNTYVIAKKNLKLFEILRDFLD</sequence>
<gene>
    <name evidence="1" type="ORF">MARI151_20787</name>
</gene>
<keyword evidence="2" id="KW-1185">Reference proteome</keyword>
<dbReference type="EMBL" id="CABWLR010000002">
    <property type="protein sequence ID" value="VXB51314.1"/>
    <property type="molecule type" value="Genomic_DNA"/>
</dbReference>
<proteinExistence type="predicted"/>
<dbReference type="Proteomes" id="UP000430202">
    <property type="component" value="Unassembled WGS sequence"/>
</dbReference>
<accession>A0A653RD29</accession>
<organism evidence="1 2">
    <name type="scientific">Maribacter litoralis</name>
    <dbReference type="NCBI Taxonomy" id="2059726"/>
    <lineage>
        <taxon>Bacteria</taxon>
        <taxon>Pseudomonadati</taxon>
        <taxon>Bacteroidota</taxon>
        <taxon>Flavobacteriia</taxon>
        <taxon>Flavobacteriales</taxon>
        <taxon>Flavobacteriaceae</taxon>
        <taxon>Maribacter</taxon>
    </lineage>
</organism>
<dbReference type="AlphaFoldDB" id="A0A653RD29"/>
<name>A0A653RD29_9FLAO</name>
<reference evidence="1 2" key="1">
    <citation type="submission" date="2019-10" db="EMBL/GenBank/DDBJ databases">
        <authorList>
            <person name="Karimi E."/>
        </authorList>
    </citation>
    <scope>NUCLEOTIDE SEQUENCE [LARGE SCALE GENOMIC DNA]</scope>
    <source>
        <strain evidence="1">Maribacter sp. 151</strain>
    </source>
</reference>
<protein>
    <submittedName>
        <fullName evidence="1">Uncharacterized protein</fullName>
    </submittedName>
</protein>